<name>E6VV47_PSEA9</name>
<organism evidence="2 3">
    <name type="scientific">Pseudodesulfovibrio aespoeensis (strain ATCC 700646 / DSM 10631 / Aspo-2)</name>
    <name type="common">Desulfovibrio aespoeensis</name>
    <dbReference type="NCBI Taxonomy" id="643562"/>
    <lineage>
        <taxon>Bacteria</taxon>
        <taxon>Pseudomonadati</taxon>
        <taxon>Thermodesulfobacteriota</taxon>
        <taxon>Desulfovibrionia</taxon>
        <taxon>Desulfovibrionales</taxon>
        <taxon>Desulfovibrionaceae</taxon>
    </lineage>
</organism>
<feature type="region of interest" description="Disordered" evidence="1">
    <location>
        <begin position="112"/>
        <end position="191"/>
    </location>
</feature>
<dbReference type="EMBL" id="CP002431">
    <property type="protein sequence ID" value="ADU61198.1"/>
    <property type="molecule type" value="Genomic_DNA"/>
</dbReference>
<dbReference type="KEGG" id="das:Daes_0171"/>
<keyword evidence="3" id="KW-1185">Reference proteome</keyword>
<dbReference type="AlphaFoldDB" id="E6VV47"/>
<gene>
    <name evidence="2" type="ordered locus">Daes_0171</name>
</gene>
<sequence>MARRIAGRDQGPGGSRGRAVVGPSKVRLSGLSGRTWTVILWPDDLIHWVWRTVLFLEMGRLDSPHVFQKKSVSIFLHPPLPFSMDPHSRGSLSLCLIYTPARKTWQGVLAANPVDRAQPTDTYGNKNEENRPGEAWGRGKTQKTDKGQLNQHIASRDKRQAQRRGELFSAPPGPEPDDDRPGRPSRRQRDR</sequence>
<feature type="region of interest" description="Disordered" evidence="1">
    <location>
        <begin position="1"/>
        <end position="21"/>
    </location>
</feature>
<protein>
    <submittedName>
        <fullName evidence="2">Uncharacterized protein</fullName>
    </submittedName>
</protein>
<feature type="compositionally biased region" description="Basic and acidic residues" evidence="1">
    <location>
        <begin position="179"/>
        <end position="191"/>
    </location>
</feature>
<feature type="compositionally biased region" description="Basic and acidic residues" evidence="1">
    <location>
        <begin position="154"/>
        <end position="166"/>
    </location>
</feature>
<dbReference type="Proteomes" id="UP000002191">
    <property type="component" value="Chromosome"/>
</dbReference>
<evidence type="ECO:0000313" key="2">
    <source>
        <dbReference type="EMBL" id="ADU61198.1"/>
    </source>
</evidence>
<dbReference type="HOGENOM" id="CLU_1419419_0_0_7"/>
<reference evidence="2 3" key="2">
    <citation type="journal article" date="2014" name="Genome Announc.">
        <title>Complete Genome Sequence of the Subsurface, Mesophilic Sulfate-Reducing Bacterium Desulfovibrio aespoeensis Aspo-2.</title>
        <authorList>
            <person name="Pedersen K."/>
            <person name="Bengtsson A."/>
            <person name="Edlund J."/>
            <person name="Rabe L."/>
            <person name="Hazen T."/>
            <person name="Chakraborty R."/>
            <person name="Goodwin L."/>
            <person name="Shapiro N."/>
        </authorList>
    </citation>
    <scope>NUCLEOTIDE SEQUENCE [LARGE SCALE GENOMIC DNA]</scope>
    <source>
        <strain evidence="3">ATCC 700646 / DSM 10631 / Aspo-2</strain>
    </source>
</reference>
<proteinExistence type="predicted"/>
<accession>E6VV47</accession>
<reference evidence="3" key="1">
    <citation type="submission" date="2010-12" db="EMBL/GenBank/DDBJ databases">
        <title>Complete sequence of Desulfovibrio aespoeensis Aspo-2.</title>
        <authorList>
            <consortium name="US DOE Joint Genome Institute"/>
            <person name="Lucas S."/>
            <person name="Copeland A."/>
            <person name="Lapidus A."/>
            <person name="Cheng J.-F."/>
            <person name="Goodwin L."/>
            <person name="Pitluck S."/>
            <person name="Chertkov O."/>
            <person name="Misra M."/>
            <person name="Detter J.C."/>
            <person name="Han C."/>
            <person name="Tapia R."/>
            <person name="Land M."/>
            <person name="Hauser L."/>
            <person name="Kyrpides N."/>
            <person name="Ivanova N."/>
            <person name="Ovchinnikova G."/>
            <person name="Pedersen K."/>
            <person name="Jagevall S."/>
            <person name="Hazen T."/>
            <person name="Woyke T."/>
        </authorList>
    </citation>
    <scope>NUCLEOTIDE SEQUENCE [LARGE SCALE GENOMIC DNA]</scope>
    <source>
        <strain evidence="3">ATCC 700646 / DSM 10631 / Aspo-2</strain>
    </source>
</reference>
<evidence type="ECO:0000256" key="1">
    <source>
        <dbReference type="SAM" id="MobiDB-lite"/>
    </source>
</evidence>
<evidence type="ECO:0000313" key="3">
    <source>
        <dbReference type="Proteomes" id="UP000002191"/>
    </source>
</evidence>